<dbReference type="Gene3D" id="3.30.830.10">
    <property type="entry name" value="Metalloenzyme, LuxS/M16 peptidase-like"/>
    <property type="match status" value="2"/>
</dbReference>
<keyword evidence="5" id="KW-1185">Reference proteome</keyword>
<dbReference type="SUPFAM" id="SSF63411">
    <property type="entry name" value="LuxS/MPP-like metallohydrolase"/>
    <property type="match status" value="2"/>
</dbReference>
<dbReference type="InterPro" id="IPR050361">
    <property type="entry name" value="MPP/UQCRC_Complex"/>
</dbReference>
<name>A0A5C6RS58_9FLAO</name>
<dbReference type="PANTHER" id="PTHR11851">
    <property type="entry name" value="METALLOPROTEASE"/>
    <property type="match status" value="1"/>
</dbReference>
<dbReference type="RefSeq" id="WP_147100011.1">
    <property type="nucleotide sequence ID" value="NZ_VOOS01000003.1"/>
</dbReference>
<evidence type="ECO:0000259" key="3">
    <source>
        <dbReference type="Pfam" id="PF05193"/>
    </source>
</evidence>
<dbReference type="InterPro" id="IPR007863">
    <property type="entry name" value="Peptidase_M16_C"/>
</dbReference>
<gene>
    <name evidence="4" type="ORF">FRY74_07135</name>
</gene>
<dbReference type="InterPro" id="IPR011249">
    <property type="entry name" value="Metalloenz_LuxS/M16"/>
</dbReference>
<organism evidence="4 5">
    <name type="scientific">Vicingus serpentipes</name>
    <dbReference type="NCBI Taxonomy" id="1926625"/>
    <lineage>
        <taxon>Bacteria</taxon>
        <taxon>Pseudomonadati</taxon>
        <taxon>Bacteroidota</taxon>
        <taxon>Flavobacteriia</taxon>
        <taxon>Flavobacteriales</taxon>
        <taxon>Vicingaceae</taxon>
        <taxon>Vicingus</taxon>
    </lineage>
</organism>
<proteinExistence type="inferred from homology"/>
<reference evidence="4 5" key="1">
    <citation type="submission" date="2019-08" db="EMBL/GenBank/DDBJ databases">
        <title>Genome of Vicingus serpentipes NCIMB 15042.</title>
        <authorList>
            <person name="Bowman J.P."/>
        </authorList>
    </citation>
    <scope>NUCLEOTIDE SEQUENCE [LARGE SCALE GENOMIC DNA]</scope>
    <source>
        <strain evidence="4 5">NCIMB 15042</strain>
    </source>
</reference>
<comment type="similarity">
    <text evidence="1">Belongs to the peptidase M16 family.</text>
</comment>
<comment type="caution">
    <text evidence="4">The sequence shown here is derived from an EMBL/GenBank/DDBJ whole genome shotgun (WGS) entry which is preliminary data.</text>
</comment>
<feature type="domain" description="Peptidase M16 C-terminal" evidence="3">
    <location>
        <begin position="166"/>
        <end position="341"/>
    </location>
</feature>
<sequence>MEYNLYELKNGIRVIHQPIKNRVAHCGFIINTGTRDEKIEENGLAHFIEHSIFKGTSNRKAHHILNRIDTVGGEINAYTTKEKTCVYASFTSEYFERATELLSDIIFNSTYPEKEIKKEKDVIIDEIYSYQDNPFEQIYDDFEELVFKNHPLGMNILGTVDTVNSFKRDDIIKFIERNHATNKIIFSIVGDFTEKKVKTIINKYLNQPLKTSSSKARIPFKDYTVFNQELEKENYQAHCMIGNVAYSSKDKNNTGFILLNNILGGPAMNSRLNMGIREKYGFTYNIESSYTSYTDSGLFSIYLGTDTKHLNKSIDLVHKELKNLRTKKLSSSQLQKAKQQLIGQITLSEESKVNVMLGMGKSLLFFNKVDSLETVYAKINKLTTENILEIANEVFDKDKLSSLIYKPVK</sequence>
<dbReference type="GO" id="GO:0046872">
    <property type="term" value="F:metal ion binding"/>
    <property type="evidence" value="ECO:0007669"/>
    <property type="project" value="InterPro"/>
</dbReference>
<evidence type="ECO:0000259" key="2">
    <source>
        <dbReference type="Pfam" id="PF00675"/>
    </source>
</evidence>
<dbReference type="AlphaFoldDB" id="A0A5C6RS58"/>
<dbReference type="InterPro" id="IPR011765">
    <property type="entry name" value="Pept_M16_N"/>
</dbReference>
<feature type="domain" description="Peptidase M16 N-terminal" evidence="2">
    <location>
        <begin position="20"/>
        <end position="159"/>
    </location>
</feature>
<evidence type="ECO:0000256" key="1">
    <source>
        <dbReference type="ARBA" id="ARBA00007261"/>
    </source>
</evidence>
<protein>
    <submittedName>
        <fullName evidence="4">Insulinase family protein</fullName>
    </submittedName>
</protein>
<accession>A0A5C6RS58</accession>
<dbReference type="Proteomes" id="UP000321721">
    <property type="component" value="Unassembled WGS sequence"/>
</dbReference>
<dbReference type="Pfam" id="PF00675">
    <property type="entry name" value="Peptidase_M16"/>
    <property type="match status" value="1"/>
</dbReference>
<dbReference type="EMBL" id="VOOS01000003">
    <property type="protein sequence ID" value="TXB65191.1"/>
    <property type="molecule type" value="Genomic_DNA"/>
</dbReference>
<evidence type="ECO:0000313" key="5">
    <source>
        <dbReference type="Proteomes" id="UP000321721"/>
    </source>
</evidence>
<evidence type="ECO:0000313" key="4">
    <source>
        <dbReference type="EMBL" id="TXB65191.1"/>
    </source>
</evidence>
<dbReference type="Pfam" id="PF05193">
    <property type="entry name" value="Peptidase_M16_C"/>
    <property type="match status" value="1"/>
</dbReference>
<dbReference type="PANTHER" id="PTHR11851:SF49">
    <property type="entry name" value="MITOCHONDRIAL-PROCESSING PEPTIDASE SUBUNIT ALPHA"/>
    <property type="match status" value="1"/>
</dbReference>
<dbReference type="OrthoDB" id="9811314at2"/>